<feature type="region of interest" description="Disordered" evidence="1">
    <location>
        <begin position="171"/>
        <end position="203"/>
    </location>
</feature>
<dbReference type="AlphaFoldDB" id="A0A1I8FP14"/>
<keyword evidence="2" id="KW-1185">Reference proteome</keyword>
<sequence>MLSNPVKKAKPKSQAGSGSFAGNGCWRAENSGPNLLGAQHRVVAVRHGPTALHASLPRRIRWRSRNSQPLPLRLQLLQLEILCGVGHCEANVYLRLENAELSTSGWPARDPLRPTTVTSADKALKTLSDEKQALEKRSKETKKTKRSKSLKQKLLAKLDAAEQSLKQLAAEKLESERNRRRRNSKHRQQPFKSVKQASAELRPIRRCWHPSELRKSLATDMETKTCRAAA</sequence>
<feature type="region of interest" description="Disordered" evidence="1">
    <location>
        <begin position="132"/>
        <end position="151"/>
    </location>
</feature>
<reference evidence="3" key="1">
    <citation type="submission" date="2016-11" db="UniProtKB">
        <authorList>
            <consortium name="WormBaseParasite"/>
        </authorList>
    </citation>
    <scope>IDENTIFICATION</scope>
</reference>
<evidence type="ECO:0000313" key="2">
    <source>
        <dbReference type="Proteomes" id="UP000095280"/>
    </source>
</evidence>
<feature type="region of interest" description="Disordered" evidence="1">
    <location>
        <begin position="1"/>
        <end position="20"/>
    </location>
</feature>
<evidence type="ECO:0000313" key="3">
    <source>
        <dbReference type="WBParaSite" id="maker-unitig_41593-snap-gene-0.2-mRNA-1"/>
    </source>
</evidence>
<evidence type="ECO:0000256" key="1">
    <source>
        <dbReference type="SAM" id="MobiDB-lite"/>
    </source>
</evidence>
<protein>
    <submittedName>
        <fullName evidence="3">Uncharacterized protein</fullName>
    </submittedName>
</protein>
<proteinExistence type="predicted"/>
<accession>A0A1I8FP14</accession>
<feature type="compositionally biased region" description="Basic residues" evidence="1">
    <location>
        <begin position="139"/>
        <end position="151"/>
    </location>
</feature>
<dbReference type="WBParaSite" id="maker-unitig_41593-snap-gene-0.2-mRNA-1">
    <property type="protein sequence ID" value="maker-unitig_41593-snap-gene-0.2-mRNA-1"/>
    <property type="gene ID" value="maker-unitig_41593-snap-gene-0.2"/>
</dbReference>
<dbReference type="Proteomes" id="UP000095280">
    <property type="component" value="Unplaced"/>
</dbReference>
<organism evidence="2 3">
    <name type="scientific">Macrostomum lignano</name>
    <dbReference type="NCBI Taxonomy" id="282301"/>
    <lineage>
        <taxon>Eukaryota</taxon>
        <taxon>Metazoa</taxon>
        <taxon>Spiralia</taxon>
        <taxon>Lophotrochozoa</taxon>
        <taxon>Platyhelminthes</taxon>
        <taxon>Rhabditophora</taxon>
        <taxon>Macrostomorpha</taxon>
        <taxon>Macrostomida</taxon>
        <taxon>Macrostomidae</taxon>
        <taxon>Macrostomum</taxon>
    </lineage>
</organism>
<feature type="compositionally biased region" description="Basic residues" evidence="1">
    <location>
        <begin position="178"/>
        <end position="189"/>
    </location>
</feature>
<name>A0A1I8FP14_9PLAT</name>